<organism evidence="1 2">
    <name type="scientific">Trametes pubescens</name>
    <name type="common">White-rot fungus</name>
    <dbReference type="NCBI Taxonomy" id="154538"/>
    <lineage>
        <taxon>Eukaryota</taxon>
        <taxon>Fungi</taxon>
        <taxon>Dikarya</taxon>
        <taxon>Basidiomycota</taxon>
        <taxon>Agaricomycotina</taxon>
        <taxon>Agaricomycetes</taxon>
        <taxon>Polyporales</taxon>
        <taxon>Polyporaceae</taxon>
        <taxon>Trametes</taxon>
    </lineage>
</organism>
<evidence type="ECO:0000313" key="1">
    <source>
        <dbReference type="EMBL" id="OJT05212.1"/>
    </source>
</evidence>
<name>A0A1M2VC88_TRAPU</name>
<accession>A0A1M2VC88</accession>
<proteinExistence type="predicted"/>
<dbReference type="Proteomes" id="UP000184267">
    <property type="component" value="Unassembled WGS sequence"/>
</dbReference>
<dbReference type="OrthoDB" id="2757183at2759"/>
<protein>
    <submittedName>
        <fullName evidence="1">Uncharacterized protein</fullName>
    </submittedName>
</protein>
<dbReference type="STRING" id="154538.A0A1M2VC88"/>
<comment type="caution">
    <text evidence="1">The sequence shown here is derived from an EMBL/GenBank/DDBJ whole genome shotgun (WGS) entry which is preliminary data.</text>
</comment>
<reference evidence="1 2" key="1">
    <citation type="submission" date="2016-10" db="EMBL/GenBank/DDBJ databases">
        <title>Genome sequence of the basidiomycete white-rot fungus Trametes pubescens.</title>
        <authorList>
            <person name="Makela M.R."/>
            <person name="Granchi Z."/>
            <person name="Peng M."/>
            <person name="De Vries R.P."/>
            <person name="Grigoriev I."/>
            <person name="Riley R."/>
            <person name="Hilden K."/>
        </authorList>
    </citation>
    <scope>NUCLEOTIDE SEQUENCE [LARGE SCALE GENOMIC DNA]</scope>
    <source>
        <strain evidence="1 2">FBCC735</strain>
    </source>
</reference>
<keyword evidence="2" id="KW-1185">Reference proteome</keyword>
<dbReference type="AlphaFoldDB" id="A0A1M2VC88"/>
<sequence>MSPRLQHMKNNERVFDIADLPFAQVPEEEKRLFAGDIKKTGSYRGYKLRNYWVSSLDLVLSPQPL</sequence>
<gene>
    <name evidence="1" type="ORF">TRAPUB_4037</name>
</gene>
<dbReference type="EMBL" id="MNAD01001480">
    <property type="protein sequence ID" value="OJT05212.1"/>
    <property type="molecule type" value="Genomic_DNA"/>
</dbReference>
<evidence type="ECO:0000313" key="2">
    <source>
        <dbReference type="Proteomes" id="UP000184267"/>
    </source>
</evidence>